<keyword evidence="2" id="KW-0812">Transmembrane</keyword>
<protein>
    <recommendedName>
        <fullName evidence="7">Translocation and assembly module TamB</fullName>
    </recommendedName>
</protein>
<accession>A0A2X5NTS8</accession>
<evidence type="ECO:0000256" key="2">
    <source>
        <dbReference type="ARBA" id="ARBA00022692"/>
    </source>
</evidence>
<comment type="subcellular location">
    <subcellularLocation>
        <location evidence="1">Membrane</location>
        <topology evidence="1">Single-pass membrane protein</topology>
    </subcellularLocation>
</comment>
<evidence type="ECO:0000256" key="3">
    <source>
        <dbReference type="ARBA" id="ARBA00022989"/>
    </source>
</evidence>
<dbReference type="PANTHER" id="PTHR36985:SF1">
    <property type="entry name" value="TRANSLOCATION AND ASSEMBLY MODULE SUBUNIT TAMB"/>
    <property type="match status" value="1"/>
</dbReference>
<dbReference type="KEGG" id="tpty:NCTC11468_03250"/>
<dbReference type="GO" id="GO:0005886">
    <property type="term" value="C:plasma membrane"/>
    <property type="evidence" value="ECO:0007669"/>
    <property type="project" value="TreeGrafter"/>
</dbReference>
<evidence type="ECO:0000256" key="1">
    <source>
        <dbReference type="ARBA" id="ARBA00004167"/>
    </source>
</evidence>
<organism evidence="5 6">
    <name type="scientific">Tatumella ptyseos</name>
    <dbReference type="NCBI Taxonomy" id="82987"/>
    <lineage>
        <taxon>Bacteria</taxon>
        <taxon>Pseudomonadati</taxon>
        <taxon>Pseudomonadota</taxon>
        <taxon>Gammaproteobacteria</taxon>
        <taxon>Enterobacterales</taxon>
        <taxon>Erwiniaceae</taxon>
        <taxon>Tatumella</taxon>
    </lineage>
</organism>
<dbReference type="GO" id="GO:0097347">
    <property type="term" value="C:TAM protein secretion complex"/>
    <property type="evidence" value="ECO:0007669"/>
    <property type="project" value="TreeGrafter"/>
</dbReference>
<keyword evidence="4" id="KW-0472">Membrane</keyword>
<evidence type="ECO:0000313" key="5">
    <source>
        <dbReference type="EMBL" id="SQK76859.1"/>
    </source>
</evidence>
<reference evidence="5 6" key="1">
    <citation type="submission" date="2018-06" db="EMBL/GenBank/DDBJ databases">
        <authorList>
            <consortium name="Pathogen Informatics"/>
            <person name="Doyle S."/>
        </authorList>
    </citation>
    <scope>NUCLEOTIDE SEQUENCE [LARGE SCALE GENOMIC DNA]</scope>
    <source>
        <strain evidence="5 6">NCTC11468</strain>
    </source>
</reference>
<evidence type="ECO:0000256" key="4">
    <source>
        <dbReference type="ARBA" id="ARBA00023136"/>
    </source>
</evidence>
<sequence length="793" mass="84809">MTLWKKVLTGILVFLLLLIVIIGVLIGTAPGLHLVLNSAARWVPGLKIQQVNGGWKDLTIKGLGYQMPGVSVSGGELHLSLDARCLIHSSVCVNDITLKDVSVVVDSSKMAPSSPSKSEDKSSGEISTPYPILLRHVALENVNVKVDDTAISLGSFSTGLNWQGRQLTLTPTRIENLLLALPKTKTAVASAATDTVVKTTGSTAVQNTETKKVSTVTEKVPAQSPADMLNALFAKPLLNLPEFRLPLDIRIDEILGEDLRLTGDTDITVNRLQLNAQAIDNKVDLQTLRINAQQGILSATGQATLSGDWPLNLTLNSDVNMAPVKGQKVKLVIGGAAKKQVNLSLNLSGPVRAQLQAMAQPAVIGLPFSLHLTSPQLRWPLSGKSEWLVNNLSLATGGKATDYTIAFRSSVSGSTIPPADISLDGKGNTEHFSLDKLHIGALQGSADVKALVDWTKAISWNSELTLAGINTAKQYPQWPSRLDGTITTRGSMYGGSWQVSVPTLLLKGNVKQNAVNVKGSLSGNSYNQWNIPGINVQLGQNRLDIKGTLDKKISLDADIDASHLDNALPGLGGVVKGSVKARGTLEAPEVQADLRGQALRWQQLQVHDFSLQGNVTSGKEIAGKMALRINQLRQDTLDIRSVVLDASGSEKQHQLRLTVEGKPVSGQLTLNGSFDRQQQRWQGTLSNTRFATPVGDWQLSKAVSLDYKNTLKSITIGSHCWLNPDAQICVPEPIVAGTDGHARIQLVRVDLAMLKPLLPGTTQLKGVFSGDARVNWKAGSGLPTGSVVLDGKG</sequence>
<evidence type="ECO:0000313" key="6">
    <source>
        <dbReference type="Proteomes" id="UP000248758"/>
    </source>
</evidence>
<evidence type="ECO:0008006" key="7">
    <source>
        <dbReference type="Google" id="ProtNLM"/>
    </source>
</evidence>
<dbReference type="EMBL" id="LS483499">
    <property type="protein sequence ID" value="SQK76859.1"/>
    <property type="molecule type" value="Genomic_DNA"/>
</dbReference>
<name>A0A2X5NTS8_9GAMM</name>
<gene>
    <name evidence="5" type="ORF">NCTC11468_03250</name>
</gene>
<keyword evidence="3" id="KW-1133">Transmembrane helix</keyword>
<dbReference type="PANTHER" id="PTHR36985">
    <property type="entry name" value="TRANSLOCATION AND ASSEMBLY MODULE SUBUNIT TAMB"/>
    <property type="match status" value="1"/>
</dbReference>
<proteinExistence type="predicted"/>
<dbReference type="GO" id="GO:0009306">
    <property type="term" value="P:protein secretion"/>
    <property type="evidence" value="ECO:0007669"/>
    <property type="project" value="TreeGrafter"/>
</dbReference>
<dbReference type="Proteomes" id="UP000248758">
    <property type="component" value="Chromosome 1"/>
</dbReference>
<dbReference type="AlphaFoldDB" id="A0A2X5NTS8"/>